<dbReference type="EMBL" id="VDCJ01000291">
    <property type="protein sequence ID" value="MRU22810.1"/>
    <property type="molecule type" value="Genomic_DNA"/>
</dbReference>
<evidence type="ECO:0000313" key="1">
    <source>
        <dbReference type="EMBL" id="MRU22810.1"/>
    </source>
</evidence>
<evidence type="ECO:0000313" key="2">
    <source>
        <dbReference type="Proteomes" id="UP000474061"/>
    </source>
</evidence>
<organism evidence="1 2">
    <name type="scientific">Xylella fastidiosa subsp. multiplex</name>
    <dbReference type="NCBI Taxonomy" id="644357"/>
    <lineage>
        <taxon>Bacteria</taxon>
        <taxon>Pseudomonadati</taxon>
        <taxon>Pseudomonadota</taxon>
        <taxon>Gammaproteobacteria</taxon>
        <taxon>Lysobacterales</taxon>
        <taxon>Lysobacteraceae</taxon>
        <taxon>Xylella</taxon>
    </lineage>
</organism>
<proteinExistence type="predicted"/>
<gene>
    <name evidence="1" type="ORF">FG476_01465</name>
</gene>
<dbReference type="RefSeq" id="WP_004085596.1">
    <property type="nucleotide sequence ID" value="NZ_CP052854.1"/>
</dbReference>
<reference evidence="1" key="2">
    <citation type="journal article" date="2020" name="Appl. Environ. Microbiol.">
        <title>Multiple intercontinental introductions associated with the emergence of a plant pathogen in Europe.</title>
        <authorList>
            <person name="Landa B.B."/>
            <person name="Castillo A.I."/>
            <person name="Giampetruzzi A."/>
            <person name="Kahn A."/>
            <person name="Roman-Ecija M."/>
            <person name="Velasco-Amo M.P."/>
            <person name="Navas-Cortes J.A."/>
            <person name="Marco-Noales E."/>
            <person name="Barbe S."/>
            <person name="Moralejo E."/>
            <person name="Coletta-Filho H.D."/>
            <person name="Saldarelli P."/>
            <person name="Saponari M."/>
            <person name="Almeida R.P.P."/>
        </authorList>
    </citation>
    <scope>NUCLEOTIDE SEQUENCE</scope>
    <source>
        <strain evidence="1">XYL1981</strain>
    </source>
</reference>
<protein>
    <recommendedName>
        <fullName evidence="3">Bacteriocin</fullName>
    </recommendedName>
</protein>
<accession>A0A9Q4QQY7</accession>
<name>A0A9Q4QQY7_XYLFS</name>
<evidence type="ECO:0008006" key="3">
    <source>
        <dbReference type="Google" id="ProtNLM"/>
    </source>
</evidence>
<reference evidence="1" key="1">
    <citation type="submission" date="2019-05" db="EMBL/GenBank/DDBJ databases">
        <authorList>
            <person name="Castillo A."/>
            <person name="Giampetruzzi A."/>
            <person name="Landa B."/>
            <person name="Saponari M."/>
            <person name="Almeida R.P.P."/>
            <person name="Moralejo E."/>
            <person name="Marco-Noales E."/>
            <person name="Velasco-Amo M.P."/>
            <person name="Roman-Ecija M."/>
            <person name="Navarro I."/>
            <person name="Monterde A."/>
            <person name="Barbe S."/>
        </authorList>
    </citation>
    <scope>NUCLEOTIDE SEQUENCE</scope>
    <source>
        <strain evidence="1">XYL1981</strain>
    </source>
</reference>
<sequence length="86" mass="9258">MRELTFEEALKVDGQGWNWVPDWVKQAVDGFVVGAGISSTVFGPQSAAMGAVIGGAAGLADYVYSHANAPTQQQQDFQKMVINWGR</sequence>
<dbReference type="Proteomes" id="UP000474061">
    <property type="component" value="Unassembled WGS sequence"/>
</dbReference>
<comment type="caution">
    <text evidence="1">The sequence shown here is derived from an EMBL/GenBank/DDBJ whole genome shotgun (WGS) entry which is preliminary data.</text>
</comment>
<dbReference type="AlphaFoldDB" id="A0A9Q4QQY7"/>